<dbReference type="GO" id="GO:0043171">
    <property type="term" value="P:peptide catabolic process"/>
    <property type="evidence" value="ECO:0007669"/>
    <property type="project" value="UniProtKB-UniRule"/>
</dbReference>
<dbReference type="EC" id="3.4.14.-" evidence="7"/>
<evidence type="ECO:0000256" key="5">
    <source>
        <dbReference type="ARBA" id="ARBA00022801"/>
    </source>
</evidence>
<evidence type="ECO:0000256" key="1">
    <source>
        <dbReference type="ARBA" id="ARBA00010491"/>
    </source>
</evidence>
<dbReference type="Gene3D" id="2.40.10.10">
    <property type="entry name" value="Trypsin-like serine proteases"/>
    <property type="match status" value="1"/>
</dbReference>
<dbReference type="Pfam" id="PF10459">
    <property type="entry name" value="Peptidase_S46"/>
    <property type="match status" value="2"/>
</dbReference>
<dbReference type="PANTHER" id="PTHR38469:SF1">
    <property type="entry name" value="PERIPLASMIC PEPTIDASE SUBFAMILY S1B"/>
    <property type="match status" value="1"/>
</dbReference>
<evidence type="ECO:0000313" key="9">
    <source>
        <dbReference type="Proteomes" id="UP000823771"/>
    </source>
</evidence>
<gene>
    <name evidence="8" type="ORF">IAB80_00945</name>
</gene>
<keyword evidence="3 7" id="KW-0645">Protease</keyword>
<dbReference type="GO" id="GO:0008239">
    <property type="term" value="F:dipeptidyl-peptidase activity"/>
    <property type="evidence" value="ECO:0007669"/>
    <property type="project" value="UniProtKB-UniRule"/>
</dbReference>
<protein>
    <recommendedName>
        <fullName evidence="7">Dipeptidyl-peptidase</fullName>
        <ecNumber evidence="7">3.4.14.-</ecNumber>
    </recommendedName>
</protein>
<evidence type="ECO:0000256" key="3">
    <source>
        <dbReference type="ARBA" id="ARBA00022670"/>
    </source>
</evidence>
<comment type="function">
    <text evidence="7">Catalyzes the removal of dipeptides from the N-terminus of oligopeptides.</text>
</comment>
<evidence type="ECO:0000256" key="6">
    <source>
        <dbReference type="ARBA" id="ARBA00022825"/>
    </source>
</evidence>
<comment type="caution">
    <text evidence="8">The sequence shown here is derived from an EMBL/GenBank/DDBJ whole genome shotgun (WGS) entry which is preliminary data.</text>
</comment>
<keyword evidence="2 7" id="KW-0031">Aminopeptidase</keyword>
<evidence type="ECO:0000256" key="7">
    <source>
        <dbReference type="RuleBase" id="RU366067"/>
    </source>
</evidence>
<accession>A0A9D9ISP2</accession>
<dbReference type="SUPFAM" id="SSF50494">
    <property type="entry name" value="Trypsin-like serine proteases"/>
    <property type="match status" value="1"/>
</dbReference>
<organism evidence="8 9">
    <name type="scientific">Candidatus Cryptobacteroides excrementipullorum</name>
    <dbReference type="NCBI Taxonomy" id="2840761"/>
    <lineage>
        <taxon>Bacteria</taxon>
        <taxon>Pseudomonadati</taxon>
        <taxon>Bacteroidota</taxon>
        <taxon>Bacteroidia</taxon>
        <taxon>Bacteroidales</taxon>
        <taxon>Candidatus Cryptobacteroides</taxon>
    </lineage>
</organism>
<dbReference type="EMBL" id="JADILZ010000013">
    <property type="protein sequence ID" value="MBO8477460.1"/>
    <property type="molecule type" value="Genomic_DNA"/>
</dbReference>
<dbReference type="InterPro" id="IPR009003">
    <property type="entry name" value="Peptidase_S1_PA"/>
</dbReference>
<dbReference type="InterPro" id="IPR019500">
    <property type="entry name" value="Pep_S46"/>
</dbReference>
<keyword evidence="6 7" id="KW-0720">Serine protease</keyword>
<dbReference type="AlphaFoldDB" id="A0A9D9ISP2"/>
<keyword evidence="5 7" id="KW-0378">Hydrolase</keyword>
<proteinExistence type="inferred from homology"/>
<dbReference type="GO" id="GO:0006508">
    <property type="term" value="P:proteolysis"/>
    <property type="evidence" value="ECO:0007669"/>
    <property type="project" value="UniProtKB-KW"/>
</dbReference>
<reference evidence="8" key="2">
    <citation type="journal article" date="2021" name="PeerJ">
        <title>Extensive microbial diversity within the chicken gut microbiome revealed by metagenomics and culture.</title>
        <authorList>
            <person name="Gilroy R."/>
            <person name="Ravi A."/>
            <person name="Getino M."/>
            <person name="Pursley I."/>
            <person name="Horton D.L."/>
            <person name="Alikhan N.F."/>
            <person name="Baker D."/>
            <person name="Gharbi K."/>
            <person name="Hall N."/>
            <person name="Watson M."/>
            <person name="Adriaenssens E.M."/>
            <person name="Foster-Nyarko E."/>
            <person name="Jarju S."/>
            <person name="Secka A."/>
            <person name="Antonio M."/>
            <person name="Oren A."/>
            <person name="Chaudhuri R.R."/>
            <person name="La Ragione R."/>
            <person name="Hildebrand F."/>
            <person name="Pallen M.J."/>
        </authorList>
    </citation>
    <scope>NUCLEOTIDE SEQUENCE</scope>
    <source>
        <strain evidence="8">2478</strain>
    </source>
</reference>
<name>A0A9D9ISP2_9BACT</name>
<reference evidence="8" key="1">
    <citation type="submission" date="2020-10" db="EMBL/GenBank/DDBJ databases">
        <authorList>
            <person name="Gilroy R."/>
        </authorList>
    </citation>
    <scope>NUCLEOTIDE SEQUENCE</scope>
    <source>
        <strain evidence="8">2478</strain>
    </source>
</reference>
<evidence type="ECO:0000256" key="4">
    <source>
        <dbReference type="ARBA" id="ARBA00022729"/>
    </source>
</evidence>
<keyword evidence="4" id="KW-0732">Signal</keyword>
<dbReference type="GO" id="GO:0070009">
    <property type="term" value="F:serine-type aminopeptidase activity"/>
    <property type="evidence" value="ECO:0007669"/>
    <property type="project" value="UniProtKB-UniRule"/>
</dbReference>
<evidence type="ECO:0000313" key="8">
    <source>
        <dbReference type="EMBL" id="MBO8477460.1"/>
    </source>
</evidence>
<dbReference type="InterPro" id="IPR043504">
    <property type="entry name" value="Peptidase_S1_PA_chymotrypsin"/>
</dbReference>
<sequence length="757" mass="85772">MKKTVLTFLSAVLSVYYLSADEGMWLINTIDMALEKKMRERGLELPAGEIYNADAPGAALSDAVVSLEFGCTGSIISSGGLMITNHHCAYSDVYSLSTPGHNYLEDGFWAMTSDQEIPVRGKKVYFLKRVIDVTVEAERMIGKARSGGQPMGMRKLGFLMEKKYSDETGYEAWFASMWSGSKYYIALYEVYEDVRLVAAPPVSIAAFGGDTDNWEWPQHKCDFALYRIYTAPDGSPAEYSVENVPLRPEKYLEISLDGYRPGDFTMVIGFPGRTDRYSSSYEVDFKERVSLPVSNRLRAGQMALVDKWMDSDPEVRLKYSDYYFSLSNVMKLNEGEVQCYRRFNVVGQKRLLEDRLQSWIMADPRRSSGSGGMLSLIAGKYSATEDVSRDIVWYRETLVRGTRFSRIVPKINILKSEVLKSRGITPHRSADPGGPSDEEVSCCLGYRFRGKDFNSVSNLLMHEYRSIDLRVERDLLEYAVRNFYENVDTVWTGDFQKALKRRFTDSGGGCDYGALVSWLWDSSFLTDTSRLHRFISEEHTLEEYRTDPVVSFFQDISIRDFNTELSELEGEPSLQSLSGEYTRALYRMNLEEGVPQYPDANSTMRISYGTVGSLEPYDGVVCSWRSTTDGIIEKYDPHRYEYTLHDGWKALLEEREWGRWGVMDAGEADGIPGRGLCMYADFLTDNDITGGNSGSPVLDARGRLIGLAFDGNSESLASESFYTPGYNKCVCVDIRFILWTLDRYAGMTHILEELGLR</sequence>
<dbReference type="Proteomes" id="UP000823771">
    <property type="component" value="Unassembled WGS sequence"/>
</dbReference>
<comment type="similarity">
    <text evidence="1 7">Belongs to the peptidase S46 family.</text>
</comment>
<evidence type="ECO:0000256" key="2">
    <source>
        <dbReference type="ARBA" id="ARBA00022438"/>
    </source>
</evidence>
<dbReference type="PANTHER" id="PTHR38469">
    <property type="entry name" value="PERIPLASMIC PEPTIDASE SUBFAMILY S1B"/>
    <property type="match status" value="1"/>
</dbReference>